<dbReference type="Proteomes" id="UP001165060">
    <property type="component" value="Unassembled WGS sequence"/>
</dbReference>
<feature type="region of interest" description="Disordered" evidence="1">
    <location>
        <begin position="119"/>
        <end position="138"/>
    </location>
</feature>
<dbReference type="InterPro" id="IPR000719">
    <property type="entry name" value="Prot_kinase_dom"/>
</dbReference>
<reference evidence="3 4" key="1">
    <citation type="journal article" date="2023" name="Commun. Biol.">
        <title>Genome analysis of Parmales, the sister group of diatoms, reveals the evolutionary specialization of diatoms from phago-mixotrophs to photoautotrophs.</title>
        <authorList>
            <person name="Ban H."/>
            <person name="Sato S."/>
            <person name="Yoshikawa S."/>
            <person name="Yamada K."/>
            <person name="Nakamura Y."/>
            <person name="Ichinomiya M."/>
            <person name="Sato N."/>
            <person name="Blanc-Mathieu R."/>
            <person name="Endo H."/>
            <person name="Kuwata A."/>
            <person name="Ogata H."/>
        </authorList>
    </citation>
    <scope>NUCLEOTIDE SEQUENCE [LARGE SCALE GENOMIC DNA]</scope>
</reference>
<comment type="caution">
    <text evidence="3">The sequence shown here is derived from an EMBL/GenBank/DDBJ whole genome shotgun (WGS) entry which is preliminary data.</text>
</comment>
<protein>
    <recommendedName>
        <fullName evidence="2">Protein kinase domain-containing protein</fullName>
    </recommendedName>
</protein>
<gene>
    <name evidence="3" type="ORF">TeGR_g3053</name>
</gene>
<dbReference type="PROSITE" id="PS50011">
    <property type="entry name" value="PROTEIN_KINASE_DOM"/>
    <property type="match status" value="1"/>
</dbReference>
<name>A0ABQ6N4D6_9STRA</name>
<evidence type="ECO:0000256" key="1">
    <source>
        <dbReference type="SAM" id="MobiDB-lite"/>
    </source>
</evidence>
<feature type="non-terminal residue" evidence="3">
    <location>
        <position position="1"/>
    </location>
</feature>
<organism evidence="3 4">
    <name type="scientific">Tetraparma gracilis</name>
    <dbReference type="NCBI Taxonomy" id="2962635"/>
    <lineage>
        <taxon>Eukaryota</taxon>
        <taxon>Sar</taxon>
        <taxon>Stramenopiles</taxon>
        <taxon>Ochrophyta</taxon>
        <taxon>Bolidophyceae</taxon>
        <taxon>Parmales</taxon>
        <taxon>Triparmaceae</taxon>
        <taxon>Tetraparma</taxon>
    </lineage>
</organism>
<feature type="domain" description="Protein kinase" evidence="2">
    <location>
        <begin position="1"/>
        <end position="104"/>
    </location>
</feature>
<accession>A0ABQ6N4D6</accession>
<dbReference type="SUPFAM" id="SSF56112">
    <property type="entry name" value="Protein kinase-like (PK-like)"/>
    <property type="match status" value="1"/>
</dbReference>
<dbReference type="Gene3D" id="1.10.510.10">
    <property type="entry name" value="Transferase(Phosphotransferase) domain 1"/>
    <property type="match status" value="1"/>
</dbReference>
<evidence type="ECO:0000313" key="4">
    <source>
        <dbReference type="Proteomes" id="UP001165060"/>
    </source>
</evidence>
<proteinExistence type="predicted"/>
<dbReference type="InterPro" id="IPR001245">
    <property type="entry name" value="Ser-Thr/Tyr_kinase_cat_dom"/>
</dbReference>
<sequence length="138" mass="15601">NRNWSPPEILSGTYKVADESSDIYSLGMVISEILTGSVPYDELPLRRMSLEDFFIHVYDGRHRPNLAQAGIPQGVIDAVGRTWFTESQLRCSAMDLLRSFLDFFDDADRRVAFRRSIQTMESPPASPALEPQQGSYDV</sequence>
<dbReference type="InterPro" id="IPR011009">
    <property type="entry name" value="Kinase-like_dom_sf"/>
</dbReference>
<dbReference type="Pfam" id="PF07714">
    <property type="entry name" value="PK_Tyr_Ser-Thr"/>
    <property type="match status" value="1"/>
</dbReference>
<evidence type="ECO:0000313" key="3">
    <source>
        <dbReference type="EMBL" id="GMI39575.1"/>
    </source>
</evidence>
<evidence type="ECO:0000259" key="2">
    <source>
        <dbReference type="PROSITE" id="PS50011"/>
    </source>
</evidence>
<keyword evidence="4" id="KW-1185">Reference proteome</keyword>
<dbReference type="EMBL" id="BRYB01002095">
    <property type="protein sequence ID" value="GMI39575.1"/>
    <property type="molecule type" value="Genomic_DNA"/>
</dbReference>